<proteinExistence type="predicted"/>
<comment type="caution">
    <text evidence="1">The sequence shown here is derived from an EMBL/GenBank/DDBJ whole genome shotgun (WGS) entry which is preliminary data.</text>
</comment>
<gene>
    <name evidence="1" type="ORF">Tci_465060</name>
</gene>
<dbReference type="AlphaFoldDB" id="A0A699HYE5"/>
<sequence>LDLRFSTTEALKAVQDVVKEDLVLNKKVLEAIEAHTMNSTHLTELLTLIKNLNFQGLKYLVESLQATTLTQEEHLASWAKQGKAIVTDDQPEDQRKLVPTSKEVCLDPDAPILIKKVVEESKLFEMTKTEVIKVVQEEAEKIGLDLKKIISVKAEREYGIFFTDVFGDQAFQRWNDIHKVGVDSLVSDLVMALMVKTQENSRFSLKLRKLIVEHPDQEKLQSKKVKLEALVYKLD</sequence>
<evidence type="ECO:0000313" key="1">
    <source>
        <dbReference type="EMBL" id="GEY93086.1"/>
    </source>
</evidence>
<organism evidence="1">
    <name type="scientific">Tanacetum cinerariifolium</name>
    <name type="common">Dalmatian daisy</name>
    <name type="synonym">Chrysanthemum cinerariifolium</name>
    <dbReference type="NCBI Taxonomy" id="118510"/>
    <lineage>
        <taxon>Eukaryota</taxon>
        <taxon>Viridiplantae</taxon>
        <taxon>Streptophyta</taxon>
        <taxon>Embryophyta</taxon>
        <taxon>Tracheophyta</taxon>
        <taxon>Spermatophyta</taxon>
        <taxon>Magnoliopsida</taxon>
        <taxon>eudicotyledons</taxon>
        <taxon>Gunneridae</taxon>
        <taxon>Pentapetalae</taxon>
        <taxon>asterids</taxon>
        <taxon>campanulids</taxon>
        <taxon>Asterales</taxon>
        <taxon>Asteraceae</taxon>
        <taxon>Asteroideae</taxon>
        <taxon>Anthemideae</taxon>
        <taxon>Anthemidinae</taxon>
        <taxon>Tanacetum</taxon>
    </lineage>
</organism>
<reference evidence="1" key="1">
    <citation type="journal article" date="2019" name="Sci. Rep.">
        <title>Draft genome of Tanacetum cinerariifolium, the natural source of mosquito coil.</title>
        <authorList>
            <person name="Yamashiro T."/>
            <person name="Shiraishi A."/>
            <person name="Satake H."/>
            <person name="Nakayama K."/>
        </authorList>
    </citation>
    <scope>NUCLEOTIDE SEQUENCE</scope>
</reference>
<dbReference type="EMBL" id="BKCJ010223603">
    <property type="protein sequence ID" value="GEY93086.1"/>
    <property type="molecule type" value="Genomic_DNA"/>
</dbReference>
<protein>
    <submittedName>
        <fullName evidence="1">Uncharacterized protein</fullName>
    </submittedName>
</protein>
<name>A0A699HYE5_TANCI</name>
<feature type="non-terminal residue" evidence="1">
    <location>
        <position position="1"/>
    </location>
</feature>
<accession>A0A699HYE5</accession>